<dbReference type="PANTHER" id="PTHR42648:SF18">
    <property type="entry name" value="RETROTRANSPOSON, UNCLASSIFIED-LIKE PROTEIN"/>
    <property type="match status" value="1"/>
</dbReference>
<feature type="compositionally biased region" description="Basic and acidic residues" evidence="1">
    <location>
        <begin position="291"/>
        <end position="302"/>
    </location>
</feature>
<dbReference type="AlphaFoldDB" id="A0A699HXP2"/>
<protein>
    <submittedName>
        <fullName evidence="3">Retrovirus-related Pol polyprotein from transposon TNT 1-94</fullName>
    </submittedName>
</protein>
<dbReference type="InterPro" id="IPR039537">
    <property type="entry name" value="Retrotran_Ty1/copia-like"/>
</dbReference>
<dbReference type="EMBL" id="BKCJ010195297">
    <property type="protein sequence ID" value="GEY63201.1"/>
    <property type="molecule type" value="Genomic_DNA"/>
</dbReference>
<evidence type="ECO:0000259" key="2">
    <source>
        <dbReference type="Pfam" id="PF25597"/>
    </source>
</evidence>
<reference evidence="3" key="1">
    <citation type="journal article" date="2019" name="Sci. Rep.">
        <title>Draft genome of Tanacetum cinerariifolium, the natural source of mosquito coil.</title>
        <authorList>
            <person name="Yamashiro T."/>
            <person name="Shiraishi A."/>
            <person name="Satake H."/>
            <person name="Nakayama K."/>
        </authorList>
    </citation>
    <scope>NUCLEOTIDE SEQUENCE</scope>
</reference>
<feature type="domain" description="Retroviral polymerase SH3-like" evidence="2">
    <location>
        <begin position="519"/>
        <end position="555"/>
    </location>
</feature>
<dbReference type="InterPro" id="IPR057670">
    <property type="entry name" value="SH3_retrovirus"/>
</dbReference>
<evidence type="ECO:0000313" key="3">
    <source>
        <dbReference type="EMBL" id="GEY63201.1"/>
    </source>
</evidence>
<feature type="region of interest" description="Disordered" evidence="1">
    <location>
        <begin position="260"/>
        <end position="368"/>
    </location>
</feature>
<accession>A0A699HXP2</accession>
<organism evidence="3">
    <name type="scientific">Tanacetum cinerariifolium</name>
    <name type="common">Dalmatian daisy</name>
    <name type="synonym">Chrysanthemum cinerariifolium</name>
    <dbReference type="NCBI Taxonomy" id="118510"/>
    <lineage>
        <taxon>Eukaryota</taxon>
        <taxon>Viridiplantae</taxon>
        <taxon>Streptophyta</taxon>
        <taxon>Embryophyta</taxon>
        <taxon>Tracheophyta</taxon>
        <taxon>Spermatophyta</taxon>
        <taxon>Magnoliopsida</taxon>
        <taxon>eudicotyledons</taxon>
        <taxon>Gunneridae</taxon>
        <taxon>Pentapetalae</taxon>
        <taxon>asterids</taxon>
        <taxon>campanulids</taxon>
        <taxon>Asterales</taxon>
        <taxon>Asteraceae</taxon>
        <taxon>Asteroideae</taxon>
        <taxon>Anthemideae</taxon>
        <taxon>Anthemidinae</taxon>
        <taxon>Tanacetum</taxon>
    </lineage>
</organism>
<sequence>MHMLLPKPDSFLPHRTKNGVRLSKSFYLKQAQQKQQSLYNGKVLLEKHDPPAVYDSEETLQLAQDSRLKIKQLNKEIKPANYTKINHLSGVFVSQTAKSREELYFSNTSKTANVSKPISIPNEEFSDDTTPSVAQKFLNEIKSTIVTLQRVVKQKMTLDIHNWSSSVHQEIHKIVNDEIFLIVNQVDARLRNFKIQFLKEAAKFVRDFKSLAKEADESLAKHKALELEIKHLLRAIVSYDIMSVVQNNSVEDTLNLQTELEHNTAKTRRPQPRSNTKNDRVPSASKSSCNKNKEVKVEEHPRNLPLSKNKKHMSSEYMNSRGKKLKENVSNTENQKKQKPQVMKPKKVGSNERLSSPKPSKPRSFLRWSPTGRLFDLKGKIITSSESKSQSESPSGTYNQMVSKFYFFSWHVIQICLWCVDSGCSKHMTRNLKLLINFVWKFLGTIRFGNDHVAAILVEAARTMLIFSRASLFLWGQAIATACYTQNHSIIHRRFNKTPYVLINSRKLDISFLHVFGALCYPKNDREDIRKLGAKGDIGFFIGYSADSCAYRVYN</sequence>
<dbReference type="Pfam" id="PF25597">
    <property type="entry name" value="SH3_retrovirus"/>
    <property type="match status" value="1"/>
</dbReference>
<dbReference type="PANTHER" id="PTHR42648">
    <property type="entry name" value="TRANSPOSASE, PUTATIVE-RELATED"/>
    <property type="match status" value="1"/>
</dbReference>
<gene>
    <name evidence="3" type="ORF">Tci_435175</name>
</gene>
<comment type="caution">
    <text evidence="3">The sequence shown here is derived from an EMBL/GenBank/DDBJ whole genome shotgun (WGS) entry which is preliminary data.</text>
</comment>
<proteinExistence type="predicted"/>
<name>A0A699HXP2_TANCI</name>
<evidence type="ECO:0000256" key="1">
    <source>
        <dbReference type="SAM" id="MobiDB-lite"/>
    </source>
</evidence>